<dbReference type="Proteomes" id="UP000887226">
    <property type="component" value="Unassembled WGS sequence"/>
</dbReference>
<dbReference type="EMBL" id="MU253987">
    <property type="protein sequence ID" value="KAG9243323.1"/>
    <property type="molecule type" value="Genomic_DNA"/>
</dbReference>
<organism evidence="4 5">
    <name type="scientific">Calycina marina</name>
    <dbReference type="NCBI Taxonomy" id="1763456"/>
    <lineage>
        <taxon>Eukaryota</taxon>
        <taxon>Fungi</taxon>
        <taxon>Dikarya</taxon>
        <taxon>Ascomycota</taxon>
        <taxon>Pezizomycotina</taxon>
        <taxon>Leotiomycetes</taxon>
        <taxon>Helotiales</taxon>
        <taxon>Pezizellaceae</taxon>
        <taxon>Calycina</taxon>
    </lineage>
</organism>
<comment type="caution">
    <text evidence="4">The sequence shown here is derived from an EMBL/GenBank/DDBJ whole genome shotgun (WGS) entry which is preliminary data.</text>
</comment>
<sequence length="202" mass="23142">MASWREEYISALKERDIREQKSYSRINEEFIDAFANLFERTSALEAEKAALQASTFITPAPGTRAKGKEPAKTASPETPWETQLRADLASALRQSGDFAARMRHAESELVELRKTTKLDKRLISSLEKSNASLQQKAKDRHEESKGKDRLVSETQDEMIGLELQLNVSEEKGRKLAMENRELIERWMERKGKEAEEMNGRLE</sequence>
<reference evidence="4" key="1">
    <citation type="journal article" date="2021" name="IMA Fungus">
        <title>Genomic characterization of three marine fungi, including Emericellopsis atlantica sp. nov. with signatures of a generalist lifestyle and marine biomass degradation.</title>
        <authorList>
            <person name="Hagestad O.C."/>
            <person name="Hou L."/>
            <person name="Andersen J.H."/>
            <person name="Hansen E.H."/>
            <person name="Altermark B."/>
            <person name="Li C."/>
            <person name="Kuhnert E."/>
            <person name="Cox R.J."/>
            <person name="Crous P.W."/>
            <person name="Spatafora J.W."/>
            <person name="Lail K."/>
            <person name="Amirebrahimi M."/>
            <person name="Lipzen A."/>
            <person name="Pangilinan J."/>
            <person name="Andreopoulos W."/>
            <person name="Hayes R.D."/>
            <person name="Ng V."/>
            <person name="Grigoriev I.V."/>
            <person name="Jackson S.A."/>
            <person name="Sutton T.D.S."/>
            <person name="Dobson A.D.W."/>
            <person name="Rama T."/>
        </authorList>
    </citation>
    <scope>NUCLEOTIDE SEQUENCE</scope>
    <source>
        <strain evidence="4">TRa3180A</strain>
    </source>
</reference>
<dbReference type="AlphaFoldDB" id="A0A9P7Z0H0"/>
<dbReference type="Gene3D" id="1.20.5.170">
    <property type="match status" value="1"/>
</dbReference>
<dbReference type="Pfam" id="PF08614">
    <property type="entry name" value="ATG16"/>
    <property type="match status" value="1"/>
</dbReference>
<dbReference type="InterPro" id="IPR013923">
    <property type="entry name" value="Autophagy-rel_prot_16_dom"/>
</dbReference>
<gene>
    <name evidence="4" type="ORF">BJ878DRAFT_481211</name>
</gene>
<feature type="region of interest" description="Disordered" evidence="2">
    <location>
        <begin position="60"/>
        <end position="79"/>
    </location>
</feature>
<comment type="similarity">
    <text evidence="1">Belongs to the ATG16 family.</text>
</comment>
<feature type="domain" description="Autophagy-related protein 16" evidence="3">
    <location>
        <begin position="7"/>
        <end position="198"/>
    </location>
</feature>
<evidence type="ECO:0000256" key="2">
    <source>
        <dbReference type="SAM" id="MobiDB-lite"/>
    </source>
</evidence>
<name>A0A9P7Z0H0_9HELO</name>
<dbReference type="CDD" id="cd22887">
    <property type="entry name" value="Atg16_CCD"/>
    <property type="match status" value="1"/>
</dbReference>
<evidence type="ECO:0000313" key="5">
    <source>
        <dbReference type="Proteomes" id="UP000887226"/>
    </source>
</evidence>
<evidence type="ECO:0000259" key="3">
    <source>
        <dbReference type="Pfam" id="PF08614"/>
    </source>
</evidence>
<evidence type="ECO:0000256" key="1">
    <source>
        <dbReference type="ARBA" id="ARBA00005331"/>
    </source>
</evidence>
<protein>
    <submittedName>
        <fullName evidence="4">Autophagy-related protein 16</fullName>
    </submittedName>
</protein>
<evidence type="ECO:0000313" key="4">
    <source>
        <dbReference type="EMBL" id="KAG9243323.1"/>
    </source>
</evidence>
<feature type="region of interest" description="Disordered" evidence="2">
    <location>
        <begin position="129"/>
        <end position="154"/>
    </location>
</feature>
<dbReference type="OrthoDB" id="8949486at2759"/>
<keyword evidence="5" id="KW-1185">Reference proteome</keyword>
<accession>A0A9P7Z0H0</accession>
<feature type="compositionally biased region" description="Basic and acidic residues" evidence="2">
    <location>
        <begin position="136"/>
        <end position="151"/>
    </location>
</feature>
<proteinExistence type="inferred from homology"/>